<sequence>MFTIENDLLKIAVKKTGAELCQIQSAKHDTQFMWDANPDVWGSFAPNLFPIIGALKKGSYHFEGESYSLPKHGIIRNNPNIELHEQTANSLTFKLVYNEATLKMYPFKFEFYLTYTLKNATITLTHRIKNADSKTMYFSLGGHPAFKCPVFQDETYEDYILEFEHQENSSTHLINMENGLISSKTKPIFNASKTLALTHDLFNADALIFKDLKSNKVTLKSKNHGAILSVSYKDFPYLGIWAKPAGNYVCIEPWLGIADHENTNQDFKTKEGILQLEPNKTFAASYTIEIDPKHLT</sequence>
<protein>
    <submittedName>
        <fullName evidence="1">Aldose 1-epimerase family protein</fullName>
    </submittedName>
</protein>
<organism evidence="1 2">
    <name type="scientific">Pseudotamlana agarivorans</name>
    <dbReference type="NCBI Taxonomy" id="481183"/>
    <lineage>
        <taxon>Bacteria</taxon>
        <taxon>Pseudomonadati</taxon>
        <taxon>Bacteroidota</taxon>
        <taxon>Flavobacteriia</taxon>
        <taxon>Flavobacteriales</taxon>
        <taxon>Flavobacteriaceae</taxon>
        <taxon>Pseudotamlana</taxon>
    </lineage>
</organism>
<comment type="caution">
    <text evidence="1">The sequence shown here is derived from an EMBL/GenBank/DDBJ whole genome shotgun (WGS) entry which is preliminary data.</text>
</comment>
<dbReference type="Proteomes" id="UP001647509">
    <property type="component" value="Unassembled WGS sequence"/>
</dbReference>
<accession>A0ACC5UB10</accession>
<name>A0ACC5UB10_9FLAO</name>
<evidence type="ECO:0000313" key="1">
    <source>
        <dbReference type="EMBL" id="MBU2951504.1"/>
    </source>
</evidence>
<dbReference type="EMBL" id="JAHKPD010000018">
    <property type="protein sequence ID" value="MBU2951504.1"/>
    <property type="molecule type" value="Genomic_DNA"/>
</dbReference>
<reference evidence="1" key="1">
    <citation type="submission" date="2021-05" db="EMBL/GenBank/DDBJ databases">
        <title>Draft genomes of bacteria isolated from model marine particles.</title>
        <authorList>
            <person name="Datta M.S."/>
            <person name="Schwartzman J.A."/>
            <person name="Enke T.N."/>
            <person name="Saavedra J."/>
            <person name="Cermak N."/>
            <person name="Cordero O.X."/>
        </authorList>
    </citation>
    <scope>NUCLEOTIDE SEQUENCE</scope>
    <source>
        <strain evidence="1">I2M19</strain>
    </source>
</reference>
<keyword evidence="2" id="KW-1185">Reference proteome</keyword>
<evidence type="ECO:0000313" key="2">
    <source>
        <dbReference type="Proteomes" id="UP001647509"/>
    </source>
</evidence>
<proteinExistence type="predicted"/>
<gene>
    <name evidence="1" type="ORF">KO493_12430</name>
</gene>